<evidence type="ECO:0000313" key="9">
    <source>
        <dbReference type="Proteomes" id="UP000759537"/>
    </source>
</evidence>
<dbReference type="Proteomes" id="UP000759537">
    <property type="component" value="Unassembled WGS sequence"/>
</dbReference>
<dbReference type="PROSITE" id="PS50002">
    <property type="entry name" value="SH3"/>
    <property type="match status" value="1"/>
</dbReference>
<evidence type="ECO:0000256" key="1">
    <source>
        <dbReference type="ARBA" id="ARBA00004170"/>
    </source>
</evidence>
<feature type="compositionally biased region" description="Low complexity" evidence="6">
    <location>
        <begin position="168"/>
        <end position="180"/>
    </location>
</feature>
<dbReference type="SUPFAM" id="SSF50044">
    <property type="entry name" value="SH3-domain"/>
    <property type="match status" value="1"/>
</dbReference>
<feature type="compositionally biased region" description="Acidic residues" evidence="6">
    <location>
        <begin position="201"/>
        <end position="212"/>
    </location>
</feature>
<keyword evidence="3" id="KW-0175">Coiled coil</keyword>
<proteinExistence type="predicted"/>
<dbReference type="PANTHER" id="PTHR14167">
    <property type="entry name" value="SH3 DOMAIN-CONTAINING"/>
    <property type="match status" value="1"/>
</dbReference>
<reference evidence="8" key="2">
    <citation type="journal article" date="2020" name="Nat. Commun.">
        <title>Large-scale genome sequencing of mycorrhizal fungi provides insights into the early evolution of symbiotic traits.</title>
        <authorList>
            <person name="Miyauchi S."/>
            <person name="Kiss E."/>
            <person name="Kuo A."/>
            <person name="Drula E."/>
            <person name="Kohler A."/>
            <person name="Sanchez-Garcia M."/>
            <person name="Morin E."/>
            <person name="Andreopoulos B."/>
            <person name="Barry K.W."/>
            <person name="Bonito G."/>
            <person name="Buee M."/>
            <person name="Carver A."/>
            <person name="Chen C."/>
            <person name="Cichocki N."/>
            <person name="Clum A."/>
            <person name="Culley D."/>
            <person name="Crous P.W."/>
            <person name="Fauchery L."/>
            <person name="Girlanda M."/>
            <person name="Hayes R.D."/>
            <person name="Keri Z."/>
            <person name="LaButti K."/>
            <person name="Lipzen A."/>
            <person name="Lombard V."/>
            <person name="Magnuson J."/>
            <person name="Maillard F."/>
            <person name="Murat C."/>
            <person name="Nolan M."/>
            <person name="Ohm R.A."/>
            <person name="Pangilinan J."/>
            <person name="Pereira M.F."/>
            <person name="Perotto S."/>
            <person name="Peter M."/>
            <person name="Pfister S."/>
            <person name="Riley R."/>
            <person name="Sitrit Y."/>
            <person name="Stielow J.B."/>
            <person name="Szollosi G."/>
            <person name="Zifcakova L."/>
            <person name="Stursova M."/>
            <person name="Spatafora J.W."/>
            <person name="Tedersoo L."/>
            <person name="Vaario L.M."/>
            <person name="Yamada A."/>
            <person name="Yan M."/>
            <person name="Wang P."/>
            <person name="Xu J."/>
            <person name="Bruns T."/>
            <person name="Baldrian P."/>
            <person name="Vilgalys R."/>
            <person name="Dunand C."/>
            <person name="Henrissat B."/>
            <person name="Grigoriev I.V."/>
            <person name="Hibbett D."/>
            <person name="Nagy L.G."/>
            <person name="Martin F.M."/>
        </authorList>
    </citation>
    <scope>NUCLEOTIDE SEQUENCE</scope>
    <source>
        <strain evidence="8">Prilba</strain>
    </source>
</reference>
<dbReference type="AlphaFoldDB" id="A0A9P5N3I0"/>
<dbReference type="InterPro" id="IPR001452">
    <property type="entry name" value="SH3_domain"/>
</dbReference>
<feature type="region of interest" description="Disordered" evidence="6">
    <location>
        <begin position="73"/>
        <end position="93"/>
    </location>
</feature>
<protein>
    <submittedName>
        <fullName evidence="8">SH3-domain-containing protein</fullName>
    </submittedName>
</protein>
<evidence type="ECO:0000256" key="5">
    <source>
        <dbReference type="PROSITE-ProRule" id="PRU00192"/>
    </source>
</evidence>
<evidence type="ECO:0000256" key="6">
    <source>
        <dbReference type="SAM" id="MobiDB-lite"/>
    </source>
</evidence>
<dbReference type="EMBL" id="WHVB01000003">
    <property type="protein sequence ID" value="KAF8485230.1"/>
    <property type="molecule type" value="Genomic_DNA"/>
</dbReference>
<evidence type="ECO:0000256" key="2">
    <source>
        <dbReference type="ARBA" id="ARBA00022443"/>
    </source>
</evidence>
<keyword evidence="4" id="KW-0472">Membrane</keyword>
<sequence>MPFANLPTHEKDAFFALLDEYFTTRPDLLSRVGGAGTPGAAGAAITAAAQRAVTANPAAASRLLAAGINRANNSSSGSTTAAGSNNGHTPPAVNVGRVAAAAHAFSAVAPPPSKAASPPMAHKAPDVNKLVPQKKFGDVDVSSAGAMFRSLRGSTAAKNAPPPTMYTPPAFAGKKASSSFAPPPMRRVSASTPPSIAPAPEPEEDAQPEWAVEEEAGEWTEALYDYTSEEAGDLPLQAGERVRVTEKTSPEWWTGEVDGRSGLFPASYVKPL</sequence>
<feature type="compositionally biased region" description="Low complexity" evidence="6">
    <location>
        <begin position="109"/>
        <end position="122"/>
    </location>
</feature>
<dbReference type="InterPro" id="IPR050384">
    <property type="entry name" value="Endophilin_SH3RF"/>
</dbReference>
<name>A0A9P5N3I0_9AGAM</name>
<feature type="domain" description="SH3" evidence="7">
    <location>
        <begin position="215"/>
        <end position="272"/>
    </location>
</feature>
<feature type="region of interest" description="Disordered" evidence="6">
    <location>
        <begin position="154"/>
        <end position="212"/>
    </location>
</feature>
<organism evidence="8 9">
    <name type="scientific">Russula ochroleuca</name>
    <dbReference type="NCBI Taxonomy" id="152965"/>
    <lineage>
        <taxon>Eukaryota</taxon>
        <taxon>Fungi</taxon>
        <taxon>Dikarya</taxon>
        <taxon>Basidiomycota</taxon>
        <taxon>Agaricomycotina</taxon>
        <taxon>Agaricomycetes</taxon>
        <taxon>Russulales</taxon>
        <taxon>Russulaceae</taxon>
        <taxon>Russula</taxon>
    </lineage>
</organism>
<evidence type="ECO:0000256" key="3">
    <source>
        <dbReference type="ARBA" id="ARBA00023054"/>
    </source>
</evidence>
<keyword evidence="2 5" id="KW-0728">SH3 domain</keyword>
<dbReference type="SMART" id="SM00326">
    <property type="entry name" value="SH3"/>
    <property type="match status" value="1"/>
</dbReference>
<comment type="subcellular location">
    <subcellularLocation>
        <location evidence="1">Membrane</location>
        <topology evidence="1">Peripheral membrane protein</topology>
    </subcellularLocation>
</comment>
<evidence type="ECO:0000259" key="7">
    <source>
        <dbReference type="PROSITE" id="PS50002"/>
    </source>
</evidence>
<evidence type="ECO:0000256" key="4">
    <source>
        <dbReference type="ARBA" id="ARBA00023136"/>
    </source>
</evidence>
<dbReference type="PRINTS" id="PR00499">
    <property type="entry name" value="P67PHOX"/>
</dbReference>
<gene>
    <name evidence="8" type="ORF">DFH94DRAFT_623422</name>
</gene>
<dbReference type="PRINTS" id="PR00452">
    <property type="entry name" value="SH3DOMAIN"/>
</dbReference>
<comment type="caution">
    <text evidence="8">The sequence shown here is derived from an EMBL/GenBank/DDBJ whole genome shotgun (WGS) entry which is preliminary data.</text>
</comment>
<evidence type="ECO:0000313" key="8">
    <source>
        <dbReference type="EMBL" id="KAF8485230.1"/>
    </source>
</evidence>
<dbReference type="PANTHER" id="PTHR14167:SF81">
    <property type="entry name" value="ENDOPHILIN-A"/>
    <property type="match status" value="1"/>
</dbReference>
<dbReference type="OrthoDB" id="10255128at2759"/>
<dbReference type="InterPro" id="IPR036028">
    <property type="entry name" value="SH3-like_dom_sf"/>
</dbReference>
<dbReference type="Gene3D" id="2.30.30.40">
    <property type="entry name" value="SH3 Domains"/>
    <property type="match status" value="1"/>
</dbReference>
<keyword evidence="9" id="KW-1185">Reference proteome</keyword>
<dbReference type="CDD" id="cd00174">
    <property type="entry name" value="SH3"/>
    <property type="match status" value="1"/>
</dbReference>
<feature type="region of interest" description="Disordered" evidence="6">
    <location>
        <begin position="109"/>
        <end position="129"/>
    </location>
</feature>
<reference evidence="8" key="1">
    <citation type="submission" date="2019-10" db="EMBL/GenBank/DDBJ databases">
        <authorList>
            <consortium name="DOE Joint Genome Institute"/>
            <person name="Kuo A."/>
            <person name="Miyauchi S."/>
            <person name="Kiss E."/>
            <person name="Drula E."/>
            <person name="Kohler A."/>
            <person name="Sanchez-Garcia M."/>
            <person name="Andreopoulos B."/>
            <person name="Barry K.W."/>
            <person name="Bonito G."/>
            <person name="Buee M."/>
            <person name="Carver A."/>
            <person name="Chen C."/>
            <person name="Cichocki N."/>
            <person name="Clum A."/>
            <person name="Culley D."/>
            <person name="Crous P.W."/>
            <person name="Fauchery L."/>
            <person name="Girlanda M."/>
            <person name="Hayes R."/>
            <person name="Keri Z."/>
            <person name="LaButti K."/>
            <person name="Lipzen A."/>
            <person name="Lombard V."/>
            <person name="Magnuson J."/>
            <person name="Maillard F."/>
            <person name="Morin E."/>
            <person name="Murat C."/>
            <person name="Nolan M."/>
            <person name="Ohm R."/>
            <person name="Pangilinan J."/>
            <person name="Pereira M."/>
            <person name="Perotto S."/>
            <person name="Peter M."/>
            <person name="Riley R."/>
            <person name="Sitrit Y."/>
            <person name="Stielow B."/>
            <person name="Szollosi G."/>
            <person name="Zifcakova L."/>
            <person name="Stursova M."/>
            <person name="Spatafora J.W."/>
            <person name="Tedersoo L."/>
            <person name="Vaario L.-M."/>
            <person name="Yamada A."/>
            <person name="Yan M."/>
            <person name="Wang P."/>
            <person name="Xu J."/>
            <person name="Bruns T."/>
            <person name="Baldrian P."/>
            <person name="Vilgalys R."/>
            <person name="Henrissat B."/>
            <person name="Grigoriev I.V."/>
            <person name="Hibbett D."/>
            <person name="Nagy L.G."/>
            <person name="Martin F.M."/>
        </authorList>
    </citation>
    <scope>NUCLEOTIDE SEQUENCE</scope>
    <source>
        <strain evidence="8">Prilba</strain>
    </source>
</reference>
<accession>A0A9P5N3I0</accession>
<dbReference type="Pfam" id="PF14604">
    <property type="entry name" value="SH3_9"/>
    <property type="match status" value="1"/>
</dbReference>